<feature type="domain" description="HVO-A0261-like N-terminal" evidence="4">
    <location>
        <begin position="11"/>
        <end position="82"/>
    </location>
</feature>
<protein>
    <submittedName>
        <fullName evidence="5">Tetratricopeptide repeat protein</fullName>
    </submittedName>
</protein>
<feature type="compositionally biased region" description="Low complexity" evidence="2">
    <location>
        <begin position="666"/>
        <end position="677"/>
    </location>
</feature>
<dbReference type="Gene3D" id="1.10.10.10">
    <property type="entry name" value="Winged helix-like DNA-binding domain superfamily/Winged helix DNA-binding domain"/>
    <property type="match status" value="1"/>
</dbReference>
<gene>
    <name evidence="5" type="ORF">J7656_12240</name>
</gene>
<evidence type="ECO:0000313" key="6">
    <source>
        <dbReference type="Proteomes" id="UP000679341"/>
    </source>
</evidence>
<evidence type="ECO:0000313" key="5">
    <source>
        <dbReference type="EMBL" id="QUO47335.1"/>
    </source>
</evidence>
<dbReference type="KEGG" id="hss:J7656_12240"/>
<dbReference type="InterPro" id="IPR057527">
    <property type="entry name" value="HVO_A0261-like_N"/>
</dbReference>
<feature type="region of interest" description="Disordered" evidence="2">
    <location>
        <begin position="662"/>
        <end position="690"/>
    </location>
</feature>
<dbReference type="InterPro" id="IPR036390">
    <property type="entry name" value="WH_DNA-bd_sf"/>
</dbReference>
<dbReference type="InterPro" id="IPR013561">
    <property type="entry name" value="FilR1_middle_dom"/>
</dbReference>
<dbReference type="SUPFAM" id="SSF46785">
    <property type="entry name" value="Winged helix' DNA-binding domain"/>
    <property type="match status" value="1"/>
</dbReference>
<dbReference type="InterPro" id="IPR027417">
    <property type="entry name" value="P-loop_NTPase"/>
</dbReference>
<evidence type="ECO:0000256" key="1">
    <source>
        <dbReference type="SAM" id="Coils"/>
    </source>
</evidence>
<dbReference type="RefSeq" id="WP_211553427.1">
    <property type="nucleotide sequence ID" value="NZ_CP073695.1"/>
</dbReference>
<dbReference type="CDD" id="cd00090">
    <property type="entry name" value="HTH_ARSR"/>
    <property type="match status" value="1"/>
</dbReference>
<dbReference type="InterPro" id="IPR011990">
    <property type="entry name" value="TPR-like_helical_dom_sf"/>
</dbReference>
<dbReference type="SUPFAM" id="SSF52540">
    <property type="entry name" value="P-loop containing nucleoside triphosphate hydrolases"/>
    <property type="match status" value="2"/>
</dbReference>
<dbReference type="OrthoDB" id="11410at2157"/>
<dbReference type="Pfam" id="PF25213">
    <property type="entry name" value="HVO_A0261_N"/>
    <property type="match status" value="1"/>
</dbReference>
<feature type="region of interest" description="Disordered" evidence="2">
    <location>
        <begin position="244"/>
        <end position="325"/>
    </location>
</feature>
<dbReference type="PANTHER" id="PTHR47691:SF3">
    <property type="entry name" value="HTH-TYPE TRANSCRIPTIONAL REGULATOR RV0890C-RELATED"/>
    <property type="match status" value="1"/>
</dbReference>
<dbReference type="EMBL" id="CP073695">
    <property type="protein sequence ID" value="QUO47335.1"/>
    <property type="molecule type" value="Genomic_DNA"/>
</dbReference>
<feature type="coiled-coil region" evidence="1">
    <location>
        <begin position="868"/>
        <end position="895"/>
    </location>
</feature>
<dbReference type="Proteomes" id="UP000679341">
    <property type="component" value="Chromosome"/>
</dbReference>
<organism evidence="5 6">
    <name type="scientific">Halorubrum ruber</name>
    <dbReference type="NCBI Taxonomy" id="2982524"/>
    <lineage>
        <taxon>Archaea</taxon>
        <taxon>Methanobacteriati</taxon>
        <taxon>Methanobacteriota</taxon>
        <taxon>Stenosarchaea group</taxon>
        <taxon>Halobacteria</taxon>
        <taxon>Halobacteriales</taxon>
        <taxon>Haloferacaceae</taxon>
        <taxon>Halorubrum</taxon>
    </lineage>
</organism>
<evidence type="ECO:0000259" key="4">
    <source>
        <dbReference type="Pfam" id="PF25213"/>
    </source>
</evidence>
<dbReference type="SUPFAM" id="SSF48452">
    <property type="entry name" value="TPR-like"/>
    <property type="match status" value="2"/>
</dbReference>
<dbReference type="Pfam" id="PF13424">
    <property type="entry name" value="TPR_12"/>
    <property type="match status" value="1"/>
</dbReference>
<proteinExistence type="predicted"/>
<dbReference type="Gene3D" id="1.25.40.10">
    <property type="entry name" value="Tetratricopeptide repeat domain"/>
    <property type="match status" value="2"/>
</dbReference>
<evidence type="ECO:0000256" key="2">
    <source>
        <dbReference type="SAM" id="MobiDB-lite"/>
    </source>
</evidence>
<keyword evidence="6" id="KW-1185">Reference proteome</keyword>
<dbReference type="SMART" id="SM00028">
    <property type="entry name" value="TPR"/>
    <property type="match status" value="5"/>
</dbReference>
<sequence length="1289" mass="135346">MTEPSELVGVVERRLDFLERLTAGPLRKHELVDELGHSRSTVNRAIDELEAAGLVAGETDGYRTTLSGRLLATEYREFLTTADDLAAAGDVLDPLGADVDVDPAVLREAETYRAAAPDPYRPLEVLDEALADADAVAAALPAFPYPRLAERLRRAAAGGGTVDLALGDRAYRHAAERFADDLGAVARRDGCRVAAVDTVDAGIVAAGGTALLLTFDDDGTLHGAAASTEPEAVEWAETEVRGLVERGRDAGGALAAMDRSETKRTEDDRAESDRAEGDRTGGDRAGSEGSDGSAGDGGADSSDRSGRDDGANGRGSSAAGGLFGRIGSGGGGRSALSAQGFHAVDEERLSGDPDPYGPLQATASFPEVDAGYVLERTTVRDGDRRSIAGLLVDGLAEGTDHALVGPPGSGKSTVCRSVAVEWYRSGRGPVTYRPGDGGDPFSATERLRERVTEGDGHHLVVVEDAVDPGAAEAFGVARKLADRDDVSFLFDAREEPYDDPDGLPLSPADLRYRREVATARMPRLDGREVERFVDHVADCTGSAPAADPAALLDDVRRADDERVGELLALVHRLVRATGDGASVVGEASESAGGASGTEADASDPPAGRDDAGPESGLEAAVAEAVREVRNRPPPTADVAVLVNLLNVAGVGDVRTLAYALVDDPDGSAGSETGAAGTDGEGADRDPSPTVDGVRRALDRLVGTALVRSGDGEYRAVHDEWSVLFLERLVEREPAPVVARRVGRAVSRVLALADDPARRSRIRRAVGGDAPTVTRIERDPGAWAAETVRAVYGVGRRYPRLAPLYGRVRYAWIDLPEACPDDLRDRPPEWVARMYVEAGDLDGATAALDAWRPVDEAGAAERQRGYGDVARRRGEYDAARERYERAEELFAAAGDRGGLAAAVRGRAQAAHFDGDYEVAYEAASRAYAIAARAGDPIAKAKALMDVGNALDGLDGTDAVLDHYRVAGDLFRAYDDTHGEANVRANLAVALRRRGDLDAAERTARRALDGYRTVGDEHREAISHLNLAAVAEQRGAVGEAVAHASEARAIAERVGSDMYEAFALSHLGSAAHLAGDLDRAERFLTAALDRLDRLGADTRCAMVTAILGEVAVDRGDPIEAERRIQRTASLLDDHAGRKRLAELDRIRGRLALARGDAETAATALTDAVDAARAGGFTQVEAQALASLGAAAAERGDALAAAERLTAALDLGRRIEDAWATASAADRLADLLSGSAAGSNSVDCEALTEALREAPPEAVPAESAAEPAAYRKIADRWRVDGDGVAAAYPALG</sequence>
<name>A0A8T8LK88_9EURY</name>
<reference evidence="5 6" key="1">
    <citation type="submission" date="2021-03" db="EMBL/GenBank/DDBJ databases">
        <title>Halorubrum sodomense MBLA0099, Whole genome shotgun sequencing.</title>
        <authorList>
            <person name="Seo M.-J."/>
            <person name="Cho E.-S."/>
            <person name="Hwang C.Y."/>
        </authorList>
    </citation>
    <scope>NUCLEOTIDE SEQUENCE [LARGE SCALE GENOMIC DNA]</scope>
    <source>
        <strain evidence="5 6">MBLA0099</strain>
    </source>
</reference>
<dbReference type="PANTHER" id="PTHR47691">
    <property type="entry name" value="REGULATOR-RELATED"/>
    <property type="match status" value="1"/>
</dbReference>
<feature type="compositionally biased region" description="Low complexity" evidence="2">
    <location>
        <begin position="583"/>
        <end position="603"/>
    </location>
</feature>
<feature type="compositionally biased region" description="Basic and acidic residues" evidence="2">
    <location>
        <begin position="301"/>
        <end position="311"/>
    </location>
</feature>
<feature type="region of interest" description="Disordered" evidence="2">
    <location>
        <begin position="583"/>
        <end position="616"/>
    </location>
</feature>
<dbReference type="Pfam" id="PF08350">
    <property type="entry name" value="FilR1_middle"/>
    <property type="match status" value="1"/>
</dbReference>
<dbReference type="InterPro" id="IPR036388">
    <property type="entry name" value="WH-like_DNA-bd_sf"/>
</dbReference>
<feature type="domain" description="Methanogenesis regulatory protein FilR1 middle" evidence="3">
    <location>
        <begin position="119"/>
        <end position="238"/>
    </location>
</feature>
<dbReference type="GeneID" id="64828322"/>
<keyword evidence="1" id="KW-0175">Coiled coil</keyword>
<dbReference type="InterPro" id="IPR019734">
    <property type="entry name" value="TPR_rpt"/>
</dbReference>
<feature type="compositionally biased region" description="Basic and acidic residues" evidence="2">
    <location>
        <begin position="258"/>
        <end position="286"/>
    </location>
</feature>
<feature type="compositionally biased region" description="Basic and acidic residues" evidence="2">
    <location>
        <begin position="681"/>
        <end position="690"/>
    </location>
</feature>
<accession>A0A8T8LK88</accession>
<dbReference type="InterPro" id="IPR011991">
    <property type="entry name" value="ArsR-like_HTH"/>
</dbReference>
<evidence type="ECO:0000259" key="3">
    <source>
        <dbReference type="Pfam" id="PF08350"/>
    </source>
</evidence>